<name>A0A0F9PK14_9ZZZZ</name>
<dbReference type="AlphaFoldDB" id="A0A0F9PK14"/>
<protein>
    <submittedName>
        <fullName evidence="1">Uncharacterized protein</fullName>
    </submittedName>
</protein>
<accession>A0A0F9PK14</accession>
<comment type="caution">
    <text evidence="1">The sequence shown here is derived from an EMBL/GenBank/DDBJ whole genome shotgun (WGS) entry which is preliminary data.</text>
</comment>
<proteinExistence type="predicted"/>
<evidence type="ECO:0000313" key="1">
    <source>
        <dbReference type="EMBL" id="KKM93617.1"/>
    </source>
</evidence>
<reference evidence="1" key="1">
    <citation type="journal article" date="2015" name="Nature">
        <title>Complex archaea that bridge the gap between prokaryotes and eukaryotes.</title>
        <authorList>
            <person name="Spang A."/>
            <person name="Saw J.H."/>
            <person name="Jorgensen S.L."/>
            <person name="Zaremba-Niedzwiedzka K."/>
            <person name="Martijn J."/>
            <person name="Lind A.E."/>
            <person name="van Eijk R."/>
            <person name="Schleper C."/>
            <person name="Guy L."/>
            <person name="Ettema T.J."/>
        </authorList>
    </citation>
    <scope>NUCLEOTIDE SEQUENCE</scope>
</reference>
<organism evidence="1">
    <name type="scientific">marine sediment metagenome</name>
    <dbReference type="NCBI Taxonomy" id="412755"/>
    <lineage>
        <taxon>unclassified sequences</taxon>
        <taxon>metagenomes</taxon>
        <taxon>ecological metagenomes</taxon>
    </lineage>
</organism>
<dbReference type="EMBL" id="LAZR01006240">
    <property type="protein sequence ID" value="KKM93617.1"/>
    <property type="molecule type" value="Genomic_DNA"/>
</dbReference>
<sequence>MGEYAQRSGNRSQLEAQIVRGGINGVFAWGMMAVQKAQEYAPVDTARLVRSINLDDVKPSGPQELEQLVFTILFGTNVEYARAHELGSGIHSLDPAERELILIEPGFYTGESDKKALSFFWPAGPKPHSALQTEGDYAGKYAFRRVWHPGVKPAQEGQGYLRKGAHDTKKTGLRAIVVSITAEMRKSR</sequence>
<gene>
    <name evidence="1" type="ORF">LCGC14_1206480</name>
</gene>